<dbReference type="STRING" id="1278073.MYSTI_01782"/>
<dbReference type="Pfam" id="PF13620">
    <property type="entry name" value="CarboxypepD_reg"/>
    <property type="match status" value="1"/>
</dbReference>
<dbReference type="PANTHER" id="PTHR31299">
    <property type="entry name" value="ESTERASE, PUTATIVE (AFU_ORTHOLOGUE AFUA_1G05850)-RELATED"/>
    <property type="match status" value="1"/>
</dbReference>
<feature type="signal peptide" evidence="1">
    <location>
        <begin position="1"/>
        <end position="16"/>
    </location>
</feature>
<dbReference type="InterPro" id="IPR052036">
    <property type="entry name" value="Hydrolase/PRTase-associated"/>
</dbReference>
<evidence type="ECO:0000256" key="1">
    <source>
        <dbReference type="SAM" id="SignalP"/>
    </source>
</evidence>
<evidence type="ECO:0000313" key="3">
    <source>
        <dbReference type="Proteomes" id="UP000011131"/>
    </source>
</evidence>
<sequence length="648" mass="71497">MKAFRILWLVFPLACASTGTPQVVLPPEPPVQAAPPSVTTAAVEGRVEGDAKSPVEGAVVSLVPARKEWNPNKEPPAGRMLTGPDGRFRFEGLSPGEYGLTVSAPRHEATFILDVQLTAGASALQRDVVLQPATRVVRGRLKTDVGGPVADAWVQVIRKSEFLADVLYVRADAQGQFEVSLPIGRYTVKAPERGSMLADNQFDVRAEDSARDVNLTLLPRPETSPAAPEVVSWVKQSLVPLTTVEAGHGFADLQPLKPWLAKARVVALGEATHGTREFFQLKHRLMEFLVTELGFNIFALEGNFSEALVINDYVLHGKGDEAQVLDNLFPIWRTEEVMALIRWMRAYNADPRHTHKLKFYGVDMQDTVRPTRALLDFFARVDPAFHQRLVGPMARFLDVKTSKAWSEENGKGLASLVADIEARLRQRPRRKRSEKELAVMARHARVLAQWATQTTPQVSEVSFMNHRDRAMAENARWVLEQEGADARMVLWAHNGHVSTAKLTDFVSMGQHLREVLGDALYSFGFAFNQGTLRAVHESILVARKPRVYTAHAVPPAEVGAVDGTLARAQVPLFALDLRGLPTQGAARDFFTQTRAWRNYGFVFSENAGLAPTRSAKEFDGLFFVDYTSAAIAMPERPPPEGNASAPSP</sequence>
<dbReference type="PANTHER" id="PTHR31299:SF0">
    <property type="entry name" value="ESTERASE, PUTATIVE (AFU_ORTHOLOGUE AFUA_1G05850)-RELATED"/>
    <property type="match status" value="1"/>
</dbReference>
<dbReference type="HOGENOM" id="CLU_438635_0_0_7"/>
<dbReference type="AlphaFoldDB" id="L7U9H1"/>
<reference evidence="2 3" key="1">
    <citation type="journal article" date="2013" name="Genome Announc.">
        <title>Complete genome sequence of Myxococcus stipitatus strain DSM 14675, a fruiting myxobacterium.</title>
        <authorList>
            <person name="Huntley S."/>
            <person name="Kneip S."/>
            <person name="Treuner-Lange A."/>
            <person name="Sogaard-Andersen L."/>
        </authorList>
    </citation>
    <scope>NUCLEOTIDE SEQUENCE [LARGE SCALE GENOMIC DNA]</scope>
    <source>
        <strain evidence="3">DSM 14675 / JCM 12634 / Mx s8</strain>
    </source>
</reference>
<dbReference type="InterPro" id="IPR008969">
    <property type="entry name" value="CarboxyPept-like_regulatory"/>
</dbReference>
<dbReference type="KEGG" id="msd:MYSTI_01782"/>
<dbReference type="Gene3D" id="2.60.40.1120">
    <property type="entry name" value="Carboxypeptidase-like, regulatory domain"/>
    <property type="match status" value="2"/>
</dbReference>
<keyword evidence="3" id="KW-1185">Reference proteome</keyword>
<dbReference type="EMBL" id="CP004025">
    <property type="protein sequence ID" value="AGC43114.1"/>
    <property type="molecule type" value="Genomic_DNA"/>
</dbReference>
<dbReference type="CDD" id="cd14728">
    <property type="entry name" value="Ere-like"/>
    <property type="match status" value="1"/>
</dbReference>
<dbReference type="Gene3D" id="3.40.1660.10">
    <property type="entry name" value="EreA-like (biosynthetic domain)"/>
    <property type="match status" value="1"/>
</dbReference>
<organism evidence="2 3">
    <name type="scientific">Myxococcus stipitatus (strain DSM 14675 / JCM 12634 / Mx s8)</name>
    <dbReference type="NCBI Taxonomy" id="1278073"/>
    <lineage>
        <taxon>Bacteria</taxon>
        <taxon>Pseudomonadati</taxon>
        <taxon>Myxococcota</taxon>
        <taxon>Myxococcia</taxon>
        <taxon>Myxococcales</taxon>
        <taxon>Cystobacterineae</taxon>
        <taxon>Myxococcaceae</taxon>
        <taxon>Myxococcus</taxon>
    </lineage>
</organism>
<keyword evidence="1" id="KW-0732">Signal</keyword>
<dbReference type="SUPFAM" id="SSF49464">
    <property type="entry name" value="Carboxypeptidase regulatory domain-like"/>
    <property type="match status" value="2"/>
</dbReference>
<name>L7U9H1_MYXSD</name>
<protein>
    <submittedName>
        <fullName evidence="2">Erythromycin esterase</fullName>
    </submittedName>
</protein>
<dbReference type="Proteomes" id="UP000011131">
    <property type="component" value="Chromosome"/>
</dbReference>
<evidence type="ECO:0000313" key="2">
    <source>
        <dbReference type="EMBL" id="AGC43114.1"/>
    </source>
</evidence>
<accession>L7U9H1</accession>
<dbReference type="Pfam" id="PF05139">
    <property type="entry name" value="Erythro_esteras"/>
    <property type="match status" value="1"/>
</dbReference>
<feature type="chain" id="PRO_5003983452" evidence="1">
    <location>
        <begin position="17"/>
        <end position="648"/>
    </location>
</feature>
<dbReference type="eggNOG" id="COG2312">
    <property type="taxonomic scope" value="Bacteria"/>
</dbReference>
<dbReference type="InterPro" id="IPR007815">
    <property type="entry name" value="Emycin_Estase"/>
</dbReference>
<gene>
    <name evidence="2" type="ordered locus">MYSTI_01782</name>
</gene>
<dbReference type="Gene3D" id="1.20.1440.30">
    <property type="entry name" value="Biosynthetic Protein domain"/>
    <property type="match status" value="1"/>
</dbReference>
<dbReference type="GO" id="GO:0046677">
    <property type="term" value="P:response to antibiotic"/>
    <property type="evidence" value="ECO:0007669"/>
    <property type="project" value="InterPro"/>
</dbReference>
<proteinExistence type="predicted"/>
<dbReference type="OrthoDB" id="9810066at2"/>
<dbReference type="PATRIC" id="fig|1278073.3.peg.1830"/>
<dbReference type="SUPFAM" id="SSF159501">
    <property type="entry name" value="EreA/ChaN-like"/>
    <property type="match status" value="1"/>
</dbReference>
<dbReference type="Gene3D" id="3.30.1870.10">
    <property type="entry name" value="EreA-like, domain 2"/>
    <property type="match status" value="1"/>
</dbReference>